<dbReference type="SUPFAM" id="SSF53474">
    <property type="entry name" value="alpha/beta-Hydrolases"/>
    <property type="match status" value="1"/>
</dbReference>
<protein>
    <submittedName>
        <fullName evidence="2">Dienelactone hydrolase family protein</fullName>
    </submittedName>
</protein>
<dbReference type="InterPro" id="IPR029058">
    <property type="entry name" value="AB_hydrolase_fold"/>
</dbReference>
<feature type="domain" description="Dienelactone hydrolase" evidence="1">
    <location>
        <begin position="43"/>
        <end position="110"/>
    </location>
</feature>
<dbReference type="EMBL" id="JAKWBL010000001">
    <property type="protein sequence ID" value="MCH5598247.1"/>
    <property type="molecule type" value="Genomic_DNA"/>
</dbReference>
<dbReference type="Gene3D" id="3.40.50.1820">
    <property type="entry name" value="alpha/beta hydrolase"/>
    <property type="match status" value="1"/>
</dbReference>
<sequence>MNESSDNLSISARPNALVLFNPVFNNGPDNYGYERLGDRYAEISPYHNIKKGAAPTIVFLGTKDHLIPVKTAKDYQEKMRSMGSRCDLFLYEGQGHGFFNFTKGKKYYEETLLQAEKFLRELGYVK</sequence>
<organism evidence="2 3">
    <name type="scientific">Niabella ginsengisoli</name>
    <dbReference type="NCBI Taxonomy" id="522298"/>
    <lineage>
        <taxon>Bacteria</taxon>
        <taxon>Pseudomonadati</taxon>
        <taxon>Bacteroidota</taxon>
        <taxon>Chitinophagia</taxon>
        <taxon>Chitinophagales</taxon>
        <taxon>Chitinophagaceae</taxon>
        <taxon>Niabella</taxon>
    </lineage>
</organism>
<dbReference type="InterPro" id="IPR002925">
    <property type="entry name" value="Dienelactn_hydro"/>
</dbReference>
<evidence type="ECO:0000313" key="2">
    <source>
        <dbReference type="EMBL" id="MCH5598247.1"/>
    </source>
</evidence>
<reference evidence="2 3" key="1">
    <citation type="submission" date="2022-02" db="EMBL/GenBank/DDBJ databases">
        <authorList>
            <person name="Min J."/>
        </authorList>
    </citation>
    <scope>NUCLEOTIDE SEQUENCE [LARGE SCALE GENOMIC DNA]</scope>
    <source>
        <strain evidence="2 3">GR10-1</strain>
    </source>
</reference>
<proteinExistence type="predicted"/>
<dbReference type="RefSeq" id="WP_240829459.1">
    <property type="nucleotide sequence ID" value="NZ_JAKWBL010000001.1"/>
</dbReference>
<dbReference type="GO" id="GO:0016787">
    <property type="term" value="F:hydrolase activity"/>
    <property type="evidence" value="ECO:0007669"/>
    <property type="project" value="UniProtKB-KW"/>
</dbReference>
<comment type="caution">
    <text evidence="2">The sequence shown here is derived from an EMBL/GenBank/DDBJ whole genome shotgun (WGS) entry which is preliminary data.</text>
</comment>
<evidence type="ECO:0000313" key="3">
    <source>
        <dbReference type="Proteomes" id="UP001202248"/>
    </source>
</evidence>
<dbReference type="Proteomes" id="UP001202248">
    <property type="component" value="Unassembled WGS sequence"/>
</dbReference>
<name>A0ABS9SIQ3_9BACT</name>
<keyword evidence="3" id="KW-1185">Reference proteome</keyword>
<evidence type="ECO:0000259" key="1">
    <source>
        <dbReference type="Pfam" id="PF01738"/>
    </source>
</evidence>
<gene>
    <name evidence="2" type="ORF">MKP09_10170</name>
</gene>
<accession>A0ABS9SIQ3</accession>
<keyword evidence="2" id="KW-0378">Hydrolase</keyword>
<dbReference type="Pfam" id="PF01738">
    <property type="entry name" value="DLH"/>
    <property type="match status" value="1"/>
</dbReference>